<dbReference type="InterPro" id="IPR021359">
    <property type="entry name" value="DUF2812"/>
</dbReference>
<feature type="transmembrane region" description="Helical" evidence="1">
    <location>
        <begin position="144"/>
        <end position="165"/>
    </location>
</feature>
<dbReference type="KEGG" id="cbi:CLJ_B0687"/>
<keyword evidence="1" id="KW-1133">Transmembrane helix</keyword>
<dbReference type="AlphaFoldDB" id="A0A3F2ZSB3"/>
<feature type="transmembrane region" description="Helical" evidence="1">
    <location>
        <begin position="214"/>
        <end position="232"/>
    </location>
</feature>
<accession>A0A3F2ZSB3</accession>
<dbReference type="Proteomes" id="UP000002333">
    <property type="component" value="Chromosome"/>
</dbReference>
<reference evidence="2 3" key="1">
    <citation type="journal article" date="2007" name="PLoS ONE">
        <title>Analysis of the neurotoxin complex genes in Clostridium botulinum A1-A4 and B1 strains: BoNT/A3, /Ba4 and /B1 clusters are located within plasmids.</title>
        <authorList>
            <person name="Smith T.J."/>
            <person name="Hill K.K."/>
            <person name="Foley B.T."/>
            <person name="Detter J.C."/>
            <person name="Munk A.C."/>
            <person name="Bruce D.C."/>
            <person name="Doggett N.A."/>
            <person name="Smith L.A."/>
            <person name="Marks J.D."/>
            <person name="Xie G."/>
            <person name="Brettin T.S."/>
        </authorList>
    </citation>
    <scope>NUCLEOTIDE SEQUENCE [LARGE SCALE GENOMIC DNA]</scope>
    <source>
        <strain evidence="3">657 / Type Ba4</strain>
    </source>
</reference>
<dbReference type="RefSeq" id="WP_003361395.1">
    <property type="nucleotide sequence ID" value="NC_012658.1"/>
</dbReference>
<evidence type="ECO:0000313" key="3">
    <source>
        <dbReference type="Proteomes" id="UP000002333"/>
    </source>
</evidence>
<gene>
    <name evidence="2" type="ordered locus">CLJ_B0687</name>
</gene>
<dbReference type="EMBL" id="CP001083">
    <property type="protein sequence ID" value="ACQ53127.1"/>
    <property type="molecule type" value="Genomic_DNA"/>
</dbReference>
<reference evidence="3" key="2">
    <citation type="submission" date="2008-05" db="EMBL/GenBank/DDBJ databases">
        <title>Genome sequence of Clostridium botulinum Ba4 strain 657.</title>
        <authorList>
            <person name="Shrivastava S."/>
            <person name="Brown J.L."/>
            <person name="Bruce D."/>
            <person name="Detter C."/>
            <person name="Munk C."/>
            <person name="Smith L.A."/>
            <person name="Smith T.J."/>
            <person name="Sutton G."/>
            <person name="Brettin T.S."/>
        </authorList>
    </citation>
    <scope>NUCLEOTIDE SEQUENCE [LARGE SCALE GENOMIC DNA]</scope>
    <source>
        <strain evidence="3">657 / Type Ba4</strain>
    </source>
</reference>
<evidence type="ECO:0000313" key="2">
    <source>
        <dbReference type="EMBL" id="ACQ53127.1"/>
    </source>
</evidence>
<organism evidence="2 3">
    <name type="scientific">Clostridium botulinum (strain 657 / Type Ba4)</name>
    <dbReference type="NCBI Taxonomy" id="515621"/>
    <lineage>
        <taxon>Bacteria</taxon>
        <taxon>Bacillati</taxon>
        <taxon>Bacillota</taxon>
        <taxon>Clostridia</taxon>
        <taxon>Eubacteriales</taxon>
        <taxon>Clostridiaceae</taxon>
        <taxon>Clostridium</taxon>
    </lineage>
</organism>
<protein>
    <recommendedName>
        <fullName evidence="4">DUF2812 domain-containing protein</fullName>
    </recommendedName>
</protein>
<feature type="transmembrane region" description="Helical" evidence="1">
    <location>
        <begin position="119"/>
        <end position="138"/>
    </location>
</feature>
<feature type="transmembrane region" description="Helical" evidence="1">
    <location>
        <begin position="186"/>
        <end position="208"/>
    </location>
</feature>
<keyword evidence="1" id="KW-0812">Transmembrane</keyword>
<sequence>MKSKYVMIGGLAFSEEKDMKKLGNYASEGWLLDSIVGGFFYKLKKDKPQDIVYSLDYQNEADKEYFNIFSEAGWNHVISIGNQMHIFSAKAGTKPIYSDCMSEIDKYISAKNGTGKMSFYSLIIAIVITCLLFIPINAIRYNFLIIFGLLIIDIVVFIFNFMPYLAYKSRINQMRNNGKCEENKALWKMLDVFAGIIFSALGISYLVRDKSFDKFLGISFIILGISNIISGLNKHKKHKKPL</sequence>
<keyword evidence="1" id="KW-0472">Membrane</keyword>
<dbReference type="Pfam" id="PF11193">
    <property type="entry name" value="DUF2812"/>
    <property type="match status" value="1"/>
</dbReference>
<name>A0A3F2ZSB3_CLOB6</name>
<evidence type="ECO:0000256" key="1">
    <source>
        <dbReference type="SAM" id="Phobius"/>
    </source>
</evidence>
<proteinExistence type="predicted"/>
<evidence type="ECO:0008006" key="4">
    <source>
        <dbReference type="Google" id="ProtNLM"/>
    </source>
</evidence>